<dbReference type="PANTHER" id="PTHR43245">
    <property type="entry name" value="BIFUNCTIONAL POLYMYXIN RESISTANCE PROTEIN ARNA"/>
    <property type="match status" value="1"/>
</dbReference>
<dbReference type="Gene3D" id="3.40.50.720">
    <property type="entry name" value="NAD(P)-binding Rossmann-like Domain"/>
    <property type="match status" value="1"/>
</dbReference>
<dbReference type="SUPFAM" id="SSF51735">
    <property type="entry name" value="NAD(P)-binding Rossmann-fold domains"/>
    <property type="match status" value="1"/>
</dbReference>
<accession>A0ABD1F4W1</accession>
<dbReference type="InterPro" id="IPR001509">
    <property type="entry name" value="Epimerase_deHydtase"/>
</dbReference>
<evidence type="ECO:0000313" key="3">
    <source>
        <dbReference type="Proteomes" id="UP001566132"/>
    </source>
</evidence>
<comment type="caution">
    <text evidence="2">The sequence shown here is derived from an EMBL/GenBank/DDBJ whole genome shotgun (WGS) entry which is preliminary data.</text>
</comment>
<evidence type="ECO:0000313" key="2">
    <source>
        <dbReference type="EMBL" id="KAL1509351.1"/>
    </source>
</evidence>
<dbReference type="InterPro" id="IPR036291">
    <property type="entry name" value="NAD(P)-bd_dom_sf"/>
</dbReference>
<gene>
    <name evidence="2" type="ORF">ABEB36_004105</name>
</gene>
<evidence type="ECO:0000259" key="1">
    <source>
        <dbReference type="Pfam" id="PF01370"/>
    </source>
</evidence>
<dbReference type="Proteomes" id="UP001566132">
    <property type="component" value="Unassembled WGS sequence"/>
</dbReference>
<dbReference type="EMBL" id="JBDJPC010000003">
    <property type="protein sequence ID" value="KAL1509351.1"/>
    <property type="molecule type" value="Genomic_DNA"/>
</dbReference>
<reference evidence="2 3" key="1">
    <citation type="submission" date="2024-05" db="EMBL/GenBank/DDBJ databases">
        <title>Genetic variation in Jamaican populations of the coffee berry borer (Hypothenemus hampei).</title>
        <authorList>
            <person name="Errbii M."/>
            <person name="Myrie A."/>
        </authorList>
    </citation>
    <scope>NUCLEOTIDE SEQUENCE [LARGE SCALE GENOMIC DNA]</scope>
    <source>
        <strain evidence="2">JA-Hopewell-2020-01-JO</strain>
        <tissue evidence="2">Whole body</tissue>
    </source>
</reference>
<keyword evidence="3" id="KW-1185">Reference proteome</keyword>
<name>A0ABD1F4W1_HYPHA</name>
<sequence length="366" mass="41815">MGKLRILILGGCGFIGRNLVSYLLENNLASYIRVVDKVPPVVAWMNAKHLENFQNNIVEFKSANLINEESCQKVFRLYDGSVWDLVVNCAGETKPGQTDPVYKEGIFKLAINCARQAALQNVGRYFELSSGNMNSFEEFPHKEDDAIEPWGYVAKWKREVELELANIQNLRYTVIRLPLVYGLGDKNYIMPRILVAAVYKELKKTMKLLWGEELKIHTVHVEDVCRAILYLYHSEDTLNQVFNLVDDGNTTQMQISNLLGDIFKVKVHYYGNSLVSFVDIESIAEAANDRHLKPWAEACRRDHIENTPLTPHMDAVLLEHKNLNLDGSKLKNLGFTLNVPRVSTEKLREIIDDYVTMKVFPPSLIN</sequence>
<protein>
    <recommendedName>
        <fullName evidence="1">NAD-dependent epimerase/dehydratase domain-containing protein</fullName>
    </recommendedName>
</protein>
<dbReference type="InterPro" id="IPR050177">
    <property type="entry name" value="Lipid_A_modif_metabolic_enz"/>
</dbReference>
<dbReference type="Pfam" id="PF01370">
    <property type="entry name" value="Epimerase"/>
    <property type="match status" value="1"/>
</dbReference>
<proteinExistence type="predicted"/>
<feature type="domain" description="NAD-dependent epimerase/dehydratase" evidence="1">
    <location>
        <begin position="6"/>
        <end position="243"/>
    </location>
</feature>
<dbReference type="PANTHER" id="PTHR43245:SF11">
    <property type="entry name" value="LD23561P"/>
    <property type="match status" value="1"/>
</dbReference>
<dbReference type="AlphaFoldDB" id="A0ABD1F4W1"/>
<organism evidence="2 3">
    <name type="scientific">Hypothenemus hampei</name>
    <name type="common">Coffee berry borer</name>
    <dbReference type="NCBI Taxonomy" id="57062"/>
    <lineage>
        <taxon>Eukaryota</taxon>
        <taxon>Metazoa</taxon>
        <taxon>Ecdysozoa</taxon>
        <taxon>Arthropoda</taxon>
        <taxon>Hexapoda</taxon>
        <taxon>Insecta</taxon>
        <taxon>Pterygota</taxon>
        <taxon>Neoptera</taxon>
        <taxon>Endopterygota</taxon>
        <taxon>Coleoptera</taxon>
        <taxon>Polyphaga</taxon>
        <taxon>Cucujiformia</taxon>
        <taxon>Curculionidae</taxon>
        <taxon>Scolytinae</taxon>
        <taxon>Hypothenemus</taxon>
    </lineage>
</organism>